<dbReference type="EC" id="1.8.5.8" evidence="18"/>
<evidence type="ECO:0000313" key="23">
    <source>
        <dbReference type="EMBL" id="KAK2577337.1"/>
    </source>
</evidence>
<evidence type="ECO:0000256" key="10">
    <source>
        <dbReference type="ARBA" id="ARBA00023002"/>
    </source>
</evidence>
<dbReference type="Proteomes" id="UP001258017">
    <property type="component" value="Unassembled WGS sequence"/>
</dbReference>
<evidence type="ECO:0000256" key="5">
    <source>
        <dbReference type="ARBA" id="ARBA00013175"/>
    </source>
</evidence>
<evidence type="ECO:0000259" key="22">
    <source>
        <dbReference type="Pfam" id="PF16363"/>
    </source>
</evidence>
<dbReference type="InterPro" id="IPR015904">
    <property type="entry name" value="Sulphide_quinone_reductase"/>
</dbReference>
<reference evidence="23" key="1">
    <citation type="submission" date="2021-08" db="EMBL/GenBank/DDBJ databases">
        <authorList>
            <person name="Misof B."/>
            <person name="Oliver O."/>
            <person name="Podsiadlowski L."/>
            <person name="Donath A."/>
            <person name="Peters R."/>
            <person name="Mayer C."/>
            <person name="Rust J."/>
            <person name="Gunkel S."/>
            <person name="Lesny P."/>
            <person name="Martin S."/>
            <person name="Oeyen J.P."/>
            <person name="Petersen M."/>
            <person name="Panagiotis P."/>
            <person name="Wilbrandt J."/>
            <person name="Tanja T."/>
        </authorList>
    </citation>
    <scope>NUCLEOTIDE SEQUENCE</scope>
    <source>
        <strain evidence="23">GBR_01_08_01A</strain>
        <tissue evidence="23">Thorax + abdomen</tissue>
    </source>
</reference>
<comment type="function">
    <text evidence="3">Catalyzes two distinct but analogous reactions: the reversible epimerization of UDP-glucose to UDP-galactose and the reversible epimerization of UDP-N-acetylglucosamine to UDP-N-acetylgalactosamine. The reaction with UDP-Gal plays a critical role in the Leloir pathway of galactose catabolism in which galactose is converted to the glycolytic intermediate glucose 6-phosphate. It contributes to the catabolism of dietary galactose and enables the endogenous biosynthesis of both UDP-Gal and UDP-GalNAc when exogenous sources are limited. Both UDP-sugar interconversions are important in the synthesis of glycoproteins and glycolipids.</text>
</comment>
<comment type="catalytic activity">
    <reaction evidence="1">
        <text>UDP-N-acetyl-alpha-D-glucosamine = UDP-N-acetyl-alpha-D-galactosamine</text>
        <dbReference type="Rhea" id="RHEA:20517"/>
        <dbReference type="ChEBI" id="CHEBI:57705"/>
        <dbReference type="ChEBI" id="CHEBI:67138"/>
        <dbReference type="EC" id="5.1.3.7"/>
    </reaction>
</comment>
<keyword evidence="9" id="KW-0809">Transit peptide</keyword>
<evidence type="ECO:0000256" key="20">
    <source>
        <dbReference type="ARBA" id="ARBA00082958"/>
    </source>
</evidence>
<dbReference type="InterPro" id="IPR036188">
    <property type="entry name" value="FAD/NAD-bd_sf"/>
</dbReference>
<comment type="catalytic activity">
    <reaction evidence="14">
        <text>ubiquinone-10 + hydrogen sulfide + glutathione + H(+) = S-sulfanylglutathione + ubiquinol-10</text>
        <dbReference type="Rhea" id="RHEA:62608"/>
        <dbReference type="ChEBI" id="CHEBI:15378"/>
        <dbReference type="ChEBI" id="CHEBI:29919"/>
        <dbReference type="ChEBI" id="CHEBI:46245"/>
        <dbReference type="ChEBI" id="CHEBI:57925"/>
        <dbReference type="ChEBI" id="CHEBI:58905"/>
        <dbReference type="ChEBI" id="CHEBI:64183"/>
    </reaction>
    <physiologicalReaction direction="left-to-right" evidence="14">
        <dbReference type="Rhea" id="RHEA:62609"/>
    </physiologicalReaction>
</comment>
<keyword evidence="7" id="KW-0874">Quinone</keyword>
<evidence type="ECO:0000256" key="12">
    <source>
        <dbReference type="ARBA" id="ARBA00031827"/>
    </source>
</evidence>
<dbReference type="GO" id="GO:0070221">
    <property type="term" value="P:sulfide oxidation, using sulfide:quinone oxidoreductase"/>
    <property type="evidence" value="ECO:0007669"/>
    <property type="project" value="TreeGrafter"/>
</dbReference>
<evidence type="ECO:0000256" key="4">
    <source>
        <dbReference type="ARBA" id="ARBA00004173"/>
    </source>
</evidence>
<dbReference type="GO" id="GO:0070224">
    <property type="term" value="F:sulfide:quinone oxidoreductase activity"/>
    <property type="evidence" value="ECO:0007669"/>
    <property type="project" value="TreeGrafter"/>
</dbReference>
<evidence type="ECO:0000256" key="16">
    <source>
        <dbReference type="ARBA" id="ARBA00059167"/>
    </source>
</evidence>
<name>A0AAD9VKS2_9HYME</name>
<dbReference type="Pfam" id="PF07992">
    <property type="entry name" value="Pyr_redox_2"/>
    <property type="match status" value="1"/>
</dbReference>
<evidence type="ECO:0000256" key="3">
    <source>
        <dbReference type="ARBA" id="ARBA00002760"/>
    </source>
</evidence>
<dbReference type="SUPFAM" id="SSF51905">
    <property type="entry name" value="FAD/NAD(P)-binding domain"/>
    <property type="match status" value="2"/>
</dbReference>
<dbReference type="GO" id="GO:0106436">
    <property type="term" value="F:glutathione-dependent sulfide quinone oxidoreductase activity"/>
    <property type="evidence" value="ECO:0007669"/>
    <property type="project" value="UniProtKB-EC"/>
</dbReference>
<dbReference type="Gene3D" id="3.40.50.720">
    <property type="entry name" value="NAD(P)-binding Rossmann-like Domain"/>
    <property type="match status" value="1"/>
</dbReference>
<evidence type="ECO:0000256" key="17">
    <source>
        <dbReference type="ARBA" id="ARBA00060891"/>
    </source>
</evidence>
<proteinExistence type="inferred from homology"/>
<keyword evidence="6" id="KW-0285">Flavoprotein</keyword>
<dbReference type="EMBL" id="JAIFRP010004357">
    <property type="protein sequence ID" value="KAK2577337.1"/>
    <property type="molecule type" value="Genomic_DNA"/>
</dbReference>
<evidence type="ECO:0000256" key="1">
    <source>
        <dbReference type="ARBA" id="ARBA00000014"/>
    </source>
</evidence>
<keyword evidence="24" id="KW-1185">Reference proteome</keyword>
<evidence type="ECO:0000256" key="2">
    <source>
        <dbReference type="ARBA" id="ARBA00001974"/>
    </source>
</evidence>
<evidence type="ECO:0000256" key="13">
    <source>
        <dbReference type="ARBA" id="ARBA00051038"/>
    </source>
</evidence>
<dbReference type="GO" id="GO:0005739">
    <property type="term" value="C:mitochondrion"/>
    <property type="evidence" value="ECO:0007669"/>
    <property type="project" value="UniProtKB-SubCell"/>
</dbReference>
<dbReference type="AlphaFoldDB" id="A0AAD9VKS2"/>
<comment type="catalytic activity">
    <reaction evidence="13">
        <text>ubiquinone-10 + hydrogen sulfide + sulfite + 2 H(+) = ubiquinol-10 + thiosulfate</text>
        <dbReference type="Rhea" id="RHEA:38359"/>
        <dbReference type="ChEBI" id="CHEBI:15378"/>
        <dbReference type="ChEBI" id="CHEBI:17359"/>
        <dbReference type="ChEBI" id="CHEBI:29919"/>
        <dbReference type="ChEBI" id="CHEBI:33542"/>
        <dbReference type="ChEBI" id="CHEBI:46245"/>
        <dbReference type="ChEBI" id="CHEBI:64183"/>
    </reaction>
    <physiologicalReaction direction="left-to-right" evidence="13">
        <dbReference type="Rhea" id="RHEA:38360"/>
    </physiologicalReaction>
</comment>
<dbReference type="Pfam" id="PF16363">
    <property type="entry name" value="GDP_Man_Dehyd"/>
    <property type="match status" value="1"/>
</dbReference>
<comment type="catalytic activity">
    <reaction evidence="15">
        <text>a quinone + hydrogen sulfide + glutathione + H(+) = S-sulfanylglutathione + a quinol</text>
        <dbReference type="Rhea" id="RHEA:55156"/>
        <dbReference type="ChEBI" id="CHEBI:15378"/>
        <dbReference type="ChEBI" id="CHEBI:24646"/>
        <dbReference type="ChEBI" id="CHEBI:29919"/>
        <dbReference type="ChEBI" id="CHEBI:57925"/>
        <dbReference type="ChEBI" id="CHEBI:58905"/>
        <dbReference type="ChEBI" id="CHEBI:132124"/>
        <dbReference type="EC" id="1.8.5.8"/>
    </reaction>
    <physiologicalReaction direction="left-to-right" evidence="15">
        <dbReference type="Rhea" id="RHEA:55157"/>
    </physiologicalReaction>
</comment>
<dbReference type="PANTHER" id="PTHR10632">
    <property type="entry name" value="SULFIDE:QUINONE OXIDOREDUCTASE"/>
    <property type="match status" value="1"/>
</dbReference>
<accession>A0AAD9VKS2</accession>
<dbReference type="InterPro" id="IPR005886">
    <property type="entry name" value="UDP_G4E"/>
</dbReference>
<dbReference type="GO" id="GO:0048038">
    <property type="term" value="F:quinone binding"/>
    <property type="evidence" value="ECO:0007669"/>
    <property type="project" value="UniProtKB-KW"/>
</dbReference>
<dbReference type="SUPFAM" id="SSF51735">
    <property type="entry name" value="NAD(P)-binding Rossmann-fold domains"/>
    <property type="match status" value="1"/>
</dbReference>
<comment type="subcellular location">
    <subcellularLocation>
        <location evidence="4">Mitochondrion</location>
    </subcellularLocation>
</comment>
<keyword evidence="10" id="KW-0560">Oxidoreductase</keyword>
<evidence type="ECO:0000313" key="24">
    <source>
        <dbReference type="Proteomes" id="UP001258017"/>
    </source>
</evidence>
<evidence type="ECO:0000256" key="11">
    <source>
        <dbReference type="ARBA" id="ARBA00023128"/>
    </source>
</evidence>
<dbReference type="GO" id="GO:0003978">
    <property type="term" value="F:UDP-glucose 4-epimerase activity"/>
    <property type="evidence" value="ECO:0007669"/>
    <property type="project" value="InterPro"/>
</dbReference>
<evidence type="ECO:0000256" key="15">
    <source>
        <dbReference type="ARBA" id="ARBA00052986"/>
    </source>
</evidence>
<dbReference type="Gene3D" id="3.90.25.10">
    <property type="entry name" value="UDP-galactose 4-epimerase, domain 1"/>
    <property type="match status" value="1"/>
</dbReference>
<evidence type="ECO:0000256" key="7">
    <source>
        <dbReference type="ARBA" id="ARBA00022719"/>
    </source>
</evidence>
<evidence type="ECO:0000256" key="8">
    <source>
        <dbReference type="ARBA" id="ARBA00022827"/>
    </source>
</evidence>
<dbReference type="EC" id="5.1.3.7" evidence="5"/>
<dbReference type="PANTHER" id="PTHR10632:SF2">
    <property type="entry name" value="SULFIDE:QUINONE OXIDOREDUCTASE, MITOCHONDRIAL"/>
    <property type="match status" value="1"/>
</dbReference>
<evidence type="ECO:0000256" key="18">
    <source>
        <dbReference type="ARBA" id="ARBA00066447"/>
    </source>
</evidence>
<evidence type="ECO:0000256" key="14">
    <source>
        <dbReference type="ARBA" id="ARBA00052810"/>
    </source>
</evidence>
<comment type="similarity">
    <text evidence="17">Belongs to the SQRD family.</text>
</comment>
<comment type="function">
    <text evidence="16">Catalyzes the oxidation of hydrogen sulfide with the help of a quinone, such as ubiquinone-10, giving rise to thiosulfate and ultimately to sulfane (molecular sulfur) atoms. Requires an additional electron acceptor; can use sulfite, sulfide or cyanide (in vitro). It is believed the in vivo electron acceptor is glutathione.</text>
</comment>
<organism evidence="23 24">
    <name type="scientific">Odynerus spinipes</name>
    <dbReference type="NCBI Taxonomy" id="1348599"/>
    <lineage>
        <taxon>Eukaryota</taxon>
        <taxon>Metazoa</taxon>
        <taxon>Ecdysozoa</taxon>
        <taxon>Arthropoda</taxon>
        <taxon>Hexapoda</taxon>
        <taxon>Insecta</taxon>
        <taxon>Pterygota</taxon>
        <taxon>Neoptera</taxon>
        <taxon>Endopterygota</taxon>
        <taxon>Hymenoptera</taxon>
        <taxon>Apocrita</taxon>
        <taxon>Aculeata</taxon>
        <taxon>Vespoidea</taxon>
        <taxon>Vespidae</taxon>
        <taxon>Eumeninae</taxon>
        <taxon>Odynerus</taxon>
    </lineage>
</organism>
<gene>
    <name evidence="23" type="ORF">KPH14_003462</name>
</gene>
<feature type="domain" description="FAD/NAD(P)-binding" evidence="21">
    <location>
        <begin position="423"/>
        <end position="541"/>
    </location>
</feature>
<sequence>MRSIYWRLKTGSFKLEQYYKNIMTNESWNVLVTGGAGYIGSHTVLELLQANFQVVVIDNLSNAYKGSSSKKPECLARVEKLTNKEVQFINCDITKINELKDVFQKHTFNCVIHFAALKAVGESCQKPLEYYETNVGGTLNLLNVMQEHGVKHFIYSSSATVYGVPEKLPLVESMKTGDCTNPYGKTKYMVEEILKDLCLSDKTWSVISLRYFNPVGAHPSGLIGEDPNGIPNNLMPFIAQVSVGKRELLYVYGNDYDTSDGTGIRDYIHIMDLADGHVKAMIYQKNLNPNGFKPINLGTGKGYSVLEVIQAFEKASGKKIPYKIVERRPGDISASYADASVANKELGWRATKNIDDMCADTWKWQQSNPNDIHIFLRRIRDTEMNCIKGIYLNTPVATCHHFLSPCRNIFIENVNRQVHHSCKVLVLGGGTGGCTMAAKLTRKLKGSPHQVIVVEPAEVHYYQPLFTLVGGGIGSYNYSKKSMKKVLPRKAKWLKDSVIGFDPENNQITTCNGDTVKYDILIVALGLQLHWNQIPGLEDGVKDPDSQVCSIYGPDTVPQVFDKIKRTKDGTVIFTYPNSPVKCPGAPQKIAYITEEYFRKSNVRNNIEVVYNTALPVIFGVKKYADALWKLCEERKIIVNLRTNLVQIDLNKKEATFEKLDCEGETYNMTYSLLHVCPPMGPPDVLKNHPELTDECGFLCVDAGTLQHVKYPNIFGIGDCINTPNSKTMAAVAAQAKVLHKNILDQLAGKPLKMNYTGYASCPLVTGAGKCIMAEFDYKLQPMETFPMDQGKEMYFMFLLKKHFFPFLYWNLMLKGLWNGPEFFRKMTSFMKRKAR</sequence>
<evidence type="ECO:0000256" key="19">
    <source>
        <dbReference type="ARBA" id="ARBA00070160"/>
    </source>
</evidence>
<dbReference type="GO" id="GO:0071949">
    <property type="term" value="F:FAD binding"/>
    <property type="evidence" value="ECO:0007669"/>
    <property type="project" value="TreeGrafter"/>
</dbReference>
<comment type="cofactor">
    <cofactor evidence="2">
        <name>FAD</name>
        <dbReference type="ChEBI" id="CHEBI:57692"/>
    </cofactor>
</comment>
<dbReference type="GO" id="GO:0003974">
    <property type="term" value="F:UDP-N-acetylglucosamine 4-epimerase activity"/>
    <property type="evidence" value="ECO:0007669"/>
    <property type="project" value="UniProtKB-EC"/>
</dbReference>
<comment type="caution">
    <text evidence="23">The sequence shown here is derived from an EMBL/GenBank/DDBJ whole genome shotgun (WGS) entry which is preliminary data.</text>
</comment>
<dbReference type="PRINTS" id="PR01713">
    <property type="entry name" value="NUCEPIMERASE"/>
</dbReference>
<dbReference type="NCBIfam" id="TIGR01179">
    <property type="entry name" value="galE"/>
    <property type="match status" value="1"/>
</dbReference>
<evidence type="ECO:0000259" key="21">
    <source>
        <dbReference type="Pfam" id="PF07992"/>
    </source>
</evidence>
<dbReference type="InterPro" id="IPR023753">
    <property type="entry name" value="FAD/NAD-binding_dom"/>
</dbReference>
<keyword evidence="8" id="KW-0274">FAD</keyword>
<dbReference type="CDD" id="cd05247">
    <property type="entry name" value="UDP_G4E_1_SDR_e"/>
    <property type="match status" value="1"/>
</dbReference>
<dbReference type="Gene3D" id="3.50.50.60">
    <property type="entry name" value="FAD/NAD(P)-binding domain"/>
    <property type="match status" value="2"/>
</dbReference>
<protein>
    <recommendedName>
        <fullName evidence="19">Sulfide:quinone oxidoreductase, mitochondrial</fullName>
        <ecNumber evidence="18">1.8.5.8</ecNumber>
        <ecNumber evidence="5">5.1.3.7</ecNumber>
    </recommendedName>
    <alternativeName>
        <fullName evidence="20">Sulfide quinone oxidoreductase</fullName>
    </alternativeName>
    <alternativeName>
        <fullName evidence="12">UDP-N-acetylglucosamine 4-epimerase</fullName>
    </alternativeName>
</protein>
<feature type="domain" description="NAD(P)-binding" evidence="22">
    <location>
        <begin position="31"/>
        <end position="361"/>
    </location>
</feature>
<dbReference type="GO" id="GO:0006012">
    <property type="term" value="P:galactose metabolic process"/>
    <property type="evidence" value="ECO:0007669"/>
    <property type="project" value="InterPro"/>
</dbReference>
<dbReference type="NCBIfam" id="NF007956">
    <property type="entry name" value="PRK10675.1"/>
    <property type="match status" value="1"/>
</dbReference>
<keyword evidence="11" id="KW-0496">Mitochondrion</keyword>
<dbReference type="FunFam" id="3.50.50.60:FF:000034">
    <property type="entry name" value="sulfide:quinone oxidoreductase, mitochondrial"/>
    <property type="match status" value="1"/>
</dbReference>
<evidence type="ECO:0000256" key="9">
    <source>
        <dbReference type="ARBA" id="ARBA00022946"/>
    </source>
</evidence>
<reference evidence="23" key="2">
    <citation type="journal article" date="2023" name="Commun. Biol.">
        <title>Intrasexual cuticular hydrocarbon dimorphism in a wasp sheds light on hydrocarbon biosynthesis genes in Hymenoptera.</title>
        <authorList>
            <person name="Moris V.C."/>
            <person name="Podsiadlowski L."/>
            <person name="Martin S."/>
            <person name="Oeyen J.P."/>
            <person name="Donath A."/>
            <person name="Petersen M."/>
            <person name="Wilbrandt J."/>
            <person name="Misof B."/>
            <person name="Liedtke D."/>
            <person name="Thamm M."/>
            <person name="Scheiner R."/>
            <person name="Schmitt T."/>
            <person name="Niehuis O."/>
        </authorList>
    </citation>
    <scope>NUCLEOTIDE SEQUENCE</scope>
    <source>
        <strain evidence="23">GBR_01_08_01A</strain>
    </source>
</reference>
<dbReference type="InterPro" id="IPR016040">
    <property type="entry name" value="NAD(P)-bd_dom"/>
</dbReference>
<evidence type="ECO:0000256" key="6">
    <source>
        <dbReference type="ARBA" id="ARBA00022630"/>
    </source>
</evidence>
<dbReference type="InterPro" id="IPR036291">
    <property type="entry name" value="NAD(P)-bd_dom_sf"/>
</dbReference>